<evidence type="ECO:0000256" key="1">
    <source>
        <dbReference type="SAM" id="Coils"/>
    </source>
</evidence>
<proteinExistence type="predicted"/>
<evidence type="ECO:0000313" key="3">
    <source>
        <dbReference type="Proteomes" id="UP001499988"/>
    </source>
</evidence>
<keyword evidence="3" id="KW-1185">Reference proteome</keyword>
<accession>A0ABP9EF47</accession>
<sequence>MRISASFHVEPEHKATDLHTVTTLKAWQQGLRQRYNDADQLKTAQSNFHREIYLAGLYLNQLSGDLPRQLADCFSADKVKGETLLHLLAANGVHSGASTEPVSALLCDRQWQQLKAMLAMTPEPAAAAELDTSAIAEQVLAGLPTMLTTPAEPVAALDSADIAEMVIAALPTPEAPAPLELDMDLLCAQFGTQLIEQLSEIQSSAPQFESKADPHALATTVAQQLSAQSEAHGSELLQSQSALQDEIRELRRQLVKQTKLIEQLSSADTITSAAGKSSDLDAKLASAAKVKKKGVW</sequence>
<organism evidence="2 3">
    <name type="scientific">Ferrimonas pelagia</name>
    <dbReference type="NCBI Taxonomy" id="1177826"/>
    <lineage>
        <taxon>Bacteria</taxon>
        <taxon>Pseudomonadati</taxon>
        <taxon>Pseudomonadota</taxon>
        <taxon>Gammaproteobacteria</taxon>
        <taxon>Alteromonadales</taxon>
        <taxon>Ferrimonadaceae</taxon>
        <taxon>Ferrimonas</taxon>
    </lineage>
</organism>
<name>A0ABP9EF47_9GAMM</name>
<dbReference type="EMBL" id="BAABJZ010000006">
    <property type="protein sequence ID" value="GAA4874661.1"/>
    <property type="molecule type" value="Genomic_DNA"/>
</dbReference>
<protein>
    <submittedName>
        <fullName evidence="2">Uncharacterized protein</fullName>
    </submittedName>
</protein>
<reference evidence="3" key="1">
    <citation type="journal article" date="2019" name="Int. J. Syst. Evol. Microbiol.">
        <title>The Global Catalogue of Microorganisms (GCM) 10K type strain sequencing project: providing services to taxonomists for standard genome sequencing and annotation.</title>
        <authorList>
            <consortium name="The Broad Institute Genomics Platform"/>
            <consortium name="The Broad Institute Genome Sequencing Center for Infectious Disease"/>
            <person name="Wu L."/>
            <person name="Ma J."/>
        </authorList>
    </citation>
    <scope>NUCLEOTIDE SEQUENCE [LARGE SCALE GENOMIC DNA]</scope>
    <source>
        <strain evidence="3">JCM 18401</strain>
    </source>
</reference>
<keyword evidence="1" id="KW-0175">Coiled coil</keyword>
<dbReference type="RefSeq" id="WP_345332995.1">
    <property type="nucleotide sequence ID" value="NZ_BAABJZ010000006.1"/>
</dbReference>
<feature type="coiled-coil region" evidence="1">
    <location>
        <begin position="240"/>
        <end position="267"/>
    </location>
</feature>
<evidence type="ECO:0000313" key="2">
    <source>
        <dbReference type="EMBL" id="GAA4874661.1"/>
    </source>
</evidence>
<comment type="caution">
    <text evidence="2">The sequence shown here is derived from an EMBL/GenBank/DDBJ whole genome shotgun (WGS) entry which is preliminary data.</text>
</comment>
<dbReference type="Proteomes" id="UP001499988">
    <property type="component" value="Unassembled WGS sequence"/>
</dbReference>
<gene>
    <name evidence="2" type="ORF">GCM10023333_04620</name>
</gene>